<dbReference type="EMBL" id="CP020772">
    <property type="protein sequence ID" value="ARI75784.1"/>
    <property type="molecule type" value="Genomic_DNA"/>
</dbReference>
<sequence length="203" mass="23098">MSQSKRSVERGQSITFRVPSDTPDHLLRQLSHLKDTERRNFSSKIAQFVLNGVNESLSKGKETISVPLPKPLTKEQRNWMKHEHSEALIGSILYQLMMDPVRATTLLASLNSNAYDINDALYLQEEEAAAAEERESVPVPVPTEPEPVQEDSGEEWKDIDDELEGLSLDHLQEDLHENKEEESLNDDEEEDDLLGDFLSKMNK</sequence>
<dbReference type="Proteomes" id="UP000192527">
    <property type="component" value="Chromosome"/>
</dbReference>
<proteinExistence type="predicted"/>
<evidence type="ECO:0000256" key="1">
    <source>
        <dbReference type="SAM" id="MobiDB-lite"/>
    </source>
</evidence>
<dbReference type="OrthoDB" id="2691481at2"/>
<protein>
    <submittedName>
        <fullName evidence="2">Uncharacterized protein</fullName>
    </submittedName>
</protein>
<evidence type="ECO:0000313" key="2">
    <source>
        <dbReference type="EMBL" id="ARI75784.1"/>
    </source>
</evidence>
<feature type="region of interest" description="Disordered" evidence="1">
    <location>
        <begin position="128"/>
        <end position="203"/>
    </location>
</feature>
<organism evidence="2 3">
    <name type="scientific">Halobacillus mangrovi</name>
    <dbReference type="NCBI Taxonomy" id="402384"/>
    <lineage>
        <taxon>Bacteria</taxon>
        <taxon>Bacillati</taxon>
        <taxon>Bacillota</taxon>
        <taxon>Bacilli</taxon>
        <taxon>Bacillales</taxon>
        <taxon>Bacillaceae</taxon>
        <taxon>Halobacillus</taxon>
    </lineage>
</organism>
<evidence type="ECO:0000313" key="3">
    <source>
        <dbReference type="Proteomes" id="UP000192527"/>
    </source>
</evidence>
<accession>A0A1W5ZR62</accession>
<feature type="compositionally biased region" description="Acidic residues" evidence="1">
    <location>
        <begin position="183"/>
        <end position="194"/>
    </location>
</feature>
<feature type="compositionally biased region" description="Acidic residues" evidence="1">
    <location>
        <begin position="147"/>
        <end position="164"/>
    </location>
</feature>
<name>A0A1W5ZR62_9BACI</name>
<dbReference type="KEGG" id="hmn:HM131_02595"/>
<feature type="compositionally biased region" description="Basic and acidic residues" evidence="1">
    <location>
        <begin position="170"/>
        <end position="182"/>
    </location>
</feature>
<keyword evidence="3" id="KW-1185">Reference proteome</keyword>
<dbReference type="AlphaFoldDB" id="A0A1W5ZR62"/>
<gene>
    <name evidence="2" type="ORF">HM131_02595</name>
</gene>
<reference evidence="2 3" key="1">
    <citation type="submission" date="2017-04" db="EMBL/GenBank/DDBJ databases">
        <title>The whole genome sequencing and assembly of Halobacillus mangrovi strain.</title>
        <authorList>
            <person name="Lee S.-J."/>
            <person name="Park M.-K."/>
            <person name="Kim J.-Y."/>
            <person name="Lee Y.-J."/>
            <person name="Yi H."/>
            <person name="Bahn Y.-S."/>
            <person name="Kim J.F."/>
            <person name="Lee D.-W."/>
        </authorList>
    </citation>
    <scope>NUCLEOTIDE SEQUENCE [LARGE SCALE GENOMIC DNA]</scope>
    <source>
        <strain evidence="2 3">KTB 131</strain>
    </source>
</reference>
<dbReference type="RefSeq" id="WP_085027652.1">
    <property type="nucleotide sequence ID" value="NZ_CP020772.1"/>
</dbReference>